<name>A0AA36E5Y1_LACSI</name>
<feature type="region of interest" description="Disordered" evidence="1">
    <location>
        <begin position="2280"/>
        <end position="2380"/>
    </location>
</feature>
<gene>
    <name evidence="4" type="ORF">LSALG_LOCUS23022</name>
</gene>
<feature type="transmembrane region" description="Helical" evidence="2">
    <location>
        <begin position="1286"/>
        <end position="1306"/>
    </location>
</feature>
<dbReference type="Proteomes" id="UP001177003">
    <property type="component" value="Chromosome 4"/>
</dbReference>
<dbReference type="InterPro" id="IPR036691">
    <property type="entry name" value="Endo/exonu/phosph_ase_sf"/>
</dbReference>
<keyword evidence="5" id="KW-1185">Reference proteome</keyword>
<dbReference type="PANTHER" id="PTHR33116:SF84">
    <property type="entry name" value="RNA-DIRECTED DNA POLYMERASE"/>
    <property type="match status" value="1"/>
</dbReference>
<keyword evidence="2" id="KW-0812">Transmembrane</keyword>
<dbReference type="CDD" id="cd01650">
    <property type="entry name" value="RT_nLTR_like"/>
    <property type="match status" value="1"/>
</dbReference>
<feature type="transmembrane region" description="Helical" evidence="2">
    <location>
        <begin position="1351"/>
        <end position="1370"/>
    </location>
</feature>
<feature type="transmembrane region" description="Helical" evidence="2">
    <location>
        <begin position="1256"/>
        <end position="1274"/>
    </location>
</feature>
<evidence type="ECO:0000313" key="4">
    <source>
        <dbReference type="EMBL" id="CAI9283423.1"/>
    </source>
</evidence>
<feature type="compositionally biased region" description="Polar residues" evidence="1">
    <location>
        <begin position="2371"/>
        <end position="2380"/>
    </location>
</feature>
<evidence type="ECO:0000256" key="2">
    <source>
        <dbReference type="SAM" id="Phobius"/>
    </source>
</evidence>
<sequence length="2503" mass="286582">MEIIGGNQWNKGKGVQGQNGKNQGANGRTNGFNFEQGQNSKSTNFSSKINNAGIGTGGNNFQGISHVFSSHKELNSNIEKRKNIGSGLKYVPKCGDDFKISSNFDKIPNVEKHQDPAIILSSNKFDVLKDLEDDNQMDFSRSSVQGIDLDYLDTVDQMEVIGAILESQVSSNKLNEKCDKIFGNWKWTAIKGNLGRTYRIILGWNSLLFDVNLIDHNDQVIHCKVCFPSNNKYVFCSIVYAANKYIDRRALWCSLVHHKGFVNDDPWIIGGDFNVTLNPCESSAGSSKFSKGMVEFHDCINTLEIQDINCNGLNFTWNQKPKGVNGIMKKLDRVMGNCKLLDQFPSICASFLPYGISDHSPVIIKIPLRTKFKGHFSENVNHFRKELEAVQADLDLDPYNSHLRDLEAIFLGEFKKAHDKEEKFLKQRAKIQWLKEGDSNSKFFHRIVEGKMHKNRIEAVMNCRGEWLEGEAVYKEFVDYFQDFLGKEVTCDEIFLPDSLFIKKLDLIDAVEMVKIVSNEEIKAALFDIDDDKAPGPDGFSAKFFKSMWAIIGEDFCLAVKEFFANGKILKEINSTVIALVPKVNSPGKVSDFRPISCCSVIYKCISKIIVGRLRNHLCSIVADNQSAFIPGRSITDNILLSQELVRGYHRDRGYSRCALKVDIQKAYDTVNWSFLQNILFHFGFHPAMIKWIMQCVSSPSYMISMNGSFHGYFDGKRGLRQGCPLSPYLFTMVMESFNLIFQRRIRNEPLFKYHWKCKKLKLTHLCFADDLMIFCHGNKASVRVIKDSLDEFAKANVKRKILNTLPFVEGKLPMRYLGIPLISTRLFIRDCKRLVDKVRCRIGDWRNKYLSYAGRLQLISSVLYSLPVYWASCLLIPASITKEIEKLMKNFLWDYDESKKGRAKISWRDFIHSLWVKWINIHVLKGRSFWDDKEKQDLSWSWRSLIRLRPKFRNHFFTKIGNGANSFMWSDDWHQLGAFSHVLSPREIASAGFRISDKVKDVIVDNSWFWPPEWLILIPQLNDYQLPILDPMVADRVLWRKRDGQVVEFDIHQVWSDLNFCGQKVPWAHLVWFKQRIPRLSFILWLAIQERLMTQDRMRFWDKNKNLKCVFCNMQPDSHNHLFFEFSYSSLVWKMVKDKVGITSNSQGWKELIEEFQDLLKGKSIQVFIMKIAFAASVYFIWRERNCRLFRNGKSEELKIALNIFEEIRLKLIGLKGVFLGFDNVVKRKWGVPVGDKNHDFLMIKGIDGFGFNNFPLKIVLLIGFIPIFLRSIPLDVVLNLQMGFIPIIGCFPPWQLGVSTLVGATASSISKWWDNYPSIPGIGYVFLKLYHKWVGCFPCNYKNNHFMALWYNCMVTAIWFIPDFIGIFSFEVDFFLLQLGMIPISWCFLPRQLGISTYVGATASSISKWWDIHPAIHGIGYVNLRLYHSQVGCFLCIHKNNHFWSLMDPFLLIAFWFIPDFIGIFSFEVVNSLKQTGLIPVSWNFLPRQLGISTLVGATASSISKWRDIYPSIHWIGNRLKNFVMDNGLIYWSLSDFKVKIGKKFNNCILEKIGKNCMKNKAQSSKLIAILGFSLVWRTLKAIDDLIELANDSLDLEAPWMYWKISIIQTLDYLFEYEAIFWGLTWWRIKSYMKIEDFEDFDEVKADKIENGGSEIARSSNGSEVDVMAPLMAPLVNYITIKKEEISIEDLSSPVLEFEKDITQFCSPGEKEAMMLFWNGLTMSEKEGFVHGLRFIKKKYNKEGEFDSSYDGSIDNVEKLSSVSQRNDILMNWKDLNQKKKEKVVHKLCTSKIKKQVEANFGKNRVPFKSSASLFPVVIDMKKTSDFEASDGLQKVGETVLNLIPEGVPISNNNTPVIVDLQEICSMRSQDKEKKVKKKIEIDEIVNQQLEQVCNEIIFHFPSKFNHLELANDGEFKFKYVDADEEEYEGQMNIDDKEEIRTTGYNTNGGLLITEDMLEEMKASNVKGKEEKFIPVQNSVEEKNDGKVSYAKKMSGKKMNAANLISKVKKNVDLPKGVVEMPISDILKGCSPFKTTLYGYFIDKHVNFFNVNKFAHNMWKKYGLEEVMVNDEGIYFFRFSSEQGLLSVLEGGVWMIYDSALIIRRWTTCVSSVKDQHDKIPVWVKIYNVPLEYWNGTGLSHIAWEIGKPLDVDAHTAKMCQEHWGRPAFMRILIEMSAAKDWLKEVLIYSLDLTTGERILSKCKIEYAWNPSKCSHCKVYGHTDSKCGILLAKEAKESNIATGNEENKDGKKLDLMEVLIASTKKVEEDSEGFQLVSKRNKGNNVGGQGKEEMEKKNQMPVQGQNGNYQRNGKNGAGINVGSQGQKGNYGLKQGNNNGGNQWIKGKAVQGYNGKNYSNNGNSSGGKLEQGQSSKSNYSVKKGNVVGAVSVEKSYQKFNHKEELGKKEDNGQKYVPRSSPDIKISSNFDLNNQNVIDTGSVEFVSKNKFDVLMNLKEENQYGSSKRGVADIDLDYLDTVDQMEVIGGIPLYDTKMEAGSNDV</sequence>
<dbReference type="Pfam" id="PF14111">
    <property type="entry name" value="DUF4283"/>
    <property type="match status" value="1"/>
</dbReference>
<proteinExistence type="predicted"/>
<evidence type="ECO:0000313" key="5">
    <source>
        <dbReference type="Proteomes" id="UP001177003"/>
    </source>
</evidence>
<evidence type="ECO:0000259" key="3">
    <source>
        <dbReference type="PROSITE" id="PS50878"/>
    </source>
</evidence>
<feature type="compositionally biased region" description="Polar residues" evidence="1">
    <location>
        <begin position="28"/>
        <end position="48"/>
    </location>
</feature>
<reference evidence="4" key="1">
    <citation type="submission" date="2023-04" db="EMBL/GenBank/DDBJ databases">
        <authorList>
            <person name="Vijverberg K."/>
            <person name="Xiong W."/>
            <person name="Schranz E."/>
        </authorList>
    </citation>
    <scope>NUCLEOTIDE SEQUENCE</scope>
</reference>
<dbReference type="PANTHER" id="PTHR33116">
    <property type="entry name" value="REVERSE TRANSCRIPTASE ZINC-BINDING DOMAIN-CONTAINING PROTEIN-RELATED-RELATED"/>
    <property type="match status" value="1"/>
</dbReference>
<protein>
    <recommendedName>
        <fullName evidence="3">Reverse transcriptase domain-containing protein</fullName>
    </recommendedName>
</protein>
<organism evidence="4 5">
    <name type="scientific">Lactuca saligna</name>
    <name type="common">Willowleaf lettuce</name>
    <dbReference type="NCBI Taxonomy" id="75948"/>
    <lineage>
        <taxon>Eukaryota</taxon>
        <taxon>Viridiplantae</taxon>
        <taxon>Streptophyta</taxon>
        <taxon>Embryophyta</taxon>
        <taxon>Tracheophyta</taxon>
        <taxon>Spermatophyta</taxon>
        <taxon>Magnoliopsida</taxon>
        <taxon>eudicotyledons</taxon>
        <taxon>Gunneridae</taxon>
        <taxon>Pentapetalae</taxon>
        <taxon>asterids</taxon>
        <taxon>campanulids</taxon>
        <taxon>Asterales</taxon>
        <taxon>Asteraceae</taxon>
        <taxon>Cichorioideae</taxon>
        <taxon>Cichorieae</taxon>
        <taxon>Lactucinae</taxon>
        <taxon>Lactuca</taxon>
    </lineage>
</organism>
<dbReference type="PROSITE" id="PS50878">
    <property type="entry name" value="RT_POL"/>
    <property type="match status" value="1"/>
</dbReference>
<dbReference type="EMBL" id="OX465080">
    <property type="protein sequence ID" value="CAI9283423.1"/>
    <property type="molecule type" value="Genomic_DNA"/>
</dbReference>
<dbReference type="Gene3D" id="3.60.10.10">
    <property type="entry name" value="Endonuclease/exonuclease/phosphatase"/>
    <property type="match status" value="1"/>
</dbReference>
<dbReference type="Pfam" id="PF13966">
    <property type="entry name" value="zf-RVT"/>
    <property type="match status" value="1"/>
</dbReference>
<dbReference type="Pfam" id="PF00078">
    <property type="entry name" value="RVT_1"/>
    <property type="match status" value="1"/>
</dbReference>
<accession>A0AA36E5Y1</accession>
<feature type="region of interest" description="Disordered" evidence="1">
    <location>
        <begin position="1"/>
        <end position="51"/>
    </location>
</feature>
<dbReference type="InterPro" id="IPR026960">
    <property type="entry name" value="RVT-Znf"/>
</dbReference>
<feature type="domain" description="Reverse transcriptase" evidence="3">
    <location>
        <begin position="562"/>
        <end position="822"/>
    </location>
</feature>
<dbReference type="InterPro" id="IPR000477">
    <property type="entry name" value="RT_dom"/>
</dbReference>
<feature type="compositionally biased region" description="Low complexity" evidence="1">
    <location>
        <begin position="2325"/>
        <end position="2368"/>
    </location>
</feature>
<dbReference type="SUPFAM" id="SSF56672">
    <property type="entry name" value="DNA/RNA polymerases"/>
    <property type="match status" value="1"/>
</dbReference>
<dbReference type="InterPro" id="IPR025558">
    <property type="entry name" value="DUF4283"/>
</dbReference>
<evidence type="ECO:0000256" key="1">
    <source>
        <dbReference type="SAM" id="MobiDB-lite"/>
    </source>
</evidence>
<keyword evidence="2" id="KW-0472">Membrane</keyword>
<keyword evidence="2" id="KW-1133">Transmembrane helix</keyword>
<dbReference type="InterPro" id="IPR043502">
    <property type="entry name" value="DNA/RNA_pol_sf"/>
</dbReference>
<feature type="compositionally biased region" description="Polar residues" evidence="1">
    <location>
        <begin position="2301"/>
        <end position="2314"/>
    </location>
</feature>
<feature type="compositionally biased region" description="Low complexity" evidence="1">
    <location>
        <begin position="1"/>
        <end position="27"/>
    </location>
</feature>
<dbReference type="SUPFAM" id="SSF56219">
    <property type="entry name" value="DNase I-like"/>
    <property type="match status" value="1"/>
</dbReference>
<feature type="transmembrane region" description="Helical" evidence="2">
    <location>
        <begin position="1166"/>
        <end position="1183"/>
    </location>
</feature>